<feature type="non-terminal residue" evidence="1">
    <location>
        <position position="49"/>
    </location>
</feature>
<evidence type="ECO:0000313" key="2">
    <source>
        <dbReference type="Proteomes" id="UP000236291"/>
    </source>
</evidence>
<gene>
    <name evidence="1" type="ORF">L195_g000545</name>
</gene>
<reference evidence="1 2" key="1">
    <citation type="journal article" date="2014" name="Am. J. Bot.">
        <title>Genome assembly and annotation for red clover (Trifolium pratense; Fabaceae).</title>
        <authorList>
            <person name="Istvanek J."/>
            <person name="Jaros M."/>
            <person name="Krenek A."/>
            <person name="Repkova J."/>
        </authorList>
    </citation>
    <scope>NUCLEOTIDE SEQUENCE [LARGE SCALE GENOMIC DNA]</scope>
    <source>
        <strain evidence="2">cv. Tatra</strain>
        <tissue evidence="1">Young leaves</tissue>
    </source>
</reference>
<dbReference type="Proteomes" id="UP000236291">
    <property type="component" value="Unassembled WGS sequence"/>
</dbReference>
<dbReference type="EMBL" id="ASHM01000195">
    <property type="protein sequence ID" value="PNY04132.1"/>
    <property type="molecule type" value="Genomic_DNA"/>
</dbReference>
<reference evidence="1 2" key="2">
    <citation type="journal article" date="2017" name="Front. Plant Sci.">
        <title>Gene Classification and Mining of Molecular Markers Useful in Red Clover (Trifolium pratense) Breeding.</title>
        <authorList>
            <person name="Istvanek J."/>
            <person name="Dluhosova J."/>
            <person name="Dluhos P."/>
            <person name="Patkova L."/>
            <person name="Nedelnik J."/>
            <person name="Repkova J."/>
        </authorList>
    </citation>
    <scope>NUCLEOTIDE SEQUENCE [LARGE SCALE GENOMIC DNA]</scope>
    <source>
        <strain evidence="2">cv. Tatra</strain>
        <tissue evidence="1">Young leaves</tissue>
    </source>
</reference>
<dbReference type="AlphaFoldDB" id="A0A2K3NM64"/>
<name>A0A2K3NM64_TRIPR</name>
<sequence>MVGPVVKAWDLGIYSVKVSSMNPPGAISNVGLAHPEQNSGIKWAPHKWT</sequence>
<proteinExistence type="predicted"/>
<accession>A0A2K3NM64</accession>
<evidence type="ECO:0000313" key="1">
    <source>
        <dbReference type="EMBL" id="PNY04132.1"/>
    </source>
</evidence>
<protein>
    <submittedName>
        <fullName evidence="1">Uncharacterized protein</fullName>
    </submittedName>
</protein>
<comment type="caution">
    <text evidence="1">The sequence shown here is derived from an EMBL/GenBank/DDBJ whole genome shotgun (WGS) entry which is preliminary data.</text>
</comment>
<organism evidence="1 2">
    <name type="scientific">Trifolium pratense</name>
    <name type="common">Red clover</name>
    <dbReference type="NCBI Taxonomy" id="57577"/>
    <lineage>
        <taxon>Eukaryota</taxon>
        <taxon>Viridiplantae</taxon>
        <taxon>Streptophyta</taxon>
        <taxon>Embryophyta</taxon>
        <taxon>Tracheophyta</taxon>
        <taxon>Spermatophyta</taxon>
        <taxon>Magnoliopsida</taxon>
        <taxon>eudicotyledons</taxon>
        <taxon>Gunneridae</taxon>
        <taxon>Pentapetalae</taxon>
        <taxon>rosids</taxon>
        <taxon>fabids</taxon>
        <taxon>Fabales</taxon>
        <taxon>Fabaceae</taxon>
        <taxon>Papilionoideae</taxon>
        <taxon>50 kb inversion clade</taxon>
        <taxon>NPAAA clade</taxon>
        <taxon>Hologalegina</taxon>
        <taxon>IRL clade</taxon>
        <taxon>Trifolieae</taxon>
        <taxon>Trifolium</taxon>
    </lineage>
</organism>